<gene>
    <name evidence="2" type="ORF">OHC33_003540</name>
</gene>
<accession>A0AAN8IP91</accession>
<name>A0AAN8IP91_9EURO</name>
<feature type="region of interest" description="Disordered" evidence="1">
    <location>
        <begin position="1"/>
        <end position="78"/>
    </location>
</feature>
<feature type="compositionally biased region" description="Gly residues" evidence="1">
    <location>
        <begin position="18"/>
        <end position="27"/>
    </location>
</feature>
<sequence>MSGLMDKAKEAMGKSGSSSGGAAQGGAGKEDYADKGLDQIEKRAGMSQSRETNEKITDAGRGMYEKSTGSKVSDKVSN</sequence>
<evidence type="ECO:0000256" key="1">
    <source>
        <dbReference type="SAM" id="MobiDB-lite"/>
    </source>
</evidence>
<proteinExistence type="predicted"/>
<dbReference type="Proteomes" id="UP001316803">
    <property type="component" value="Unassembled WGS sequence"/>
</dbReference>
<dbReference type="EMBL" id="JAKLMC020000007">
    <property type="protein sequence ID" value="KAK5954862.1"/>
    <property type="molecule type" value="Genomic_DNA"/>
</dbReference>
<feature type="compositionally biased region" description="Basic and acidic residues" evidence="1">
    <location>
        <begin position="1"/>
        <end position="12"/>
    </location>
</feature>
<evidence type="ECO:0000313" key="3">
    <source>
        <dbReference type="Proteomes" id="UP001316803"/>
    </source>
</evidence>
<organism evidence="2 3">
    <name type="scientific">Knufia fluminis</name>
    <dbReference type="NCBI Taxonomy" id="191047"/>
    <lineage>
        <taxon>Eukaryota</taxon>
        <taxon>Fungi</taxon>
        <taxon>Dikarya</taxon>
        <taxon>Ascomycota</taxon>
        <taxon>Pezizomycotina</taxon>
        <taxon>Eurotiomycetes</taxon>
        <taxon>Chaetothyriomycetidae</taxon>
        <taxon>Chaetothyriales</taxon>
        <taxon>Trichomeriaceae</taxon>
        <taxon>Knufia</taxon>
    </lineage>
</organism>
<keyword evidence="3" id="KW-1185">Reference proteome</keyword>
<evidence type="ECO:0000313" key="2">
    <source>
        <dbReference type="EMBL" id="KAK5954862.1"/>
    </source>
</evidence>
<reference evidence="2 3" key="1">
    <citation type="submission" date="2022-12" db="EMBL/GenBank/DDBJ databases">
        <title>Genomic features and morphological characterization of a novel Knufia sp. strain isolated from spacecraft assembly facility.</title>
        <authorList>
            <person name="Teixeira M."/>
            <person name="Chander A.M."/>
            <person name="Stajich J.E."/>
            <person name="Venkateswaran K."/>
        </authorList>
    </citation>
    <scope>NUCLEOTIDE SEQUENCE [LARGE SCALE GENOMIC DNA]</scope>
    <source>
        <strain evidence="2 3">FJI-L2-BK-P2</strain>
    </source>
</reference>
<protein>
    <submittedName>
        <fullName evidence="2">Uncharacterized protein</fullName>
    </submittedName>
</protein>
<feature type="compositionally biased region" description="Basic and acidic residues" evidence="1">
    <location>
        <begin position="28"/>
        <end position="44"/>
    </location>
</feature>
<comment type="caution">
    <text evidence="2">The sequence shown here is derived from an EMBL/GenBank/DDBJ whole genome shotgun (WGS) entry which is preliminary data.</text>
</comment>
<dbReference type="AlphaFoldDB" id="A0AAN8IP91"/>